<keyword evidence="1" id="KW-0808">Transferase</keyword>
<reference evidence="1 2" key="1">
    <citation type="submission" date="2020-02" db="EMBL/GenBank/DDBJ databases">
        <title>Draft genome sequence of Haematococcus lacustris strain NIES-144.</title>
        <authorList>
            <person name="Morimoto D."/>
            <person name="Nakagawa S."/>
            <person name="Yoshida T."/>
            <person name="Sawayama S."/>
        </authorList>
    </citation>
    <scope>NUCLEOTIDE SEQUENCE [LARGE SCALE GENOMIC DNA]</scope>
    <source>
        <strain evidence="1 2">NIES-144</strain>
    </source>
</reference>
<keyword evidence="2" id="KW-1185">Reference proteome</keyword>
<comment type="caution">
    <text evidence="1">The sequence shown here is derived from an EMBL/GenBank/DDBJ whole genome shotgun (WGS) entry which is preliminary data.</text>
</comment>
<accession>A0A699ZT32</accession>
<dbReference type="InterPro" id="IPR016181">
    <property type="entry name" value="Acyl_CoA_acyltransferase"/>
</dbReference>
<gene>
    <name evidence="1" type="ORF">HaLaN_16012</name>
</gene>
<evidence type="ECO:0000313" key="2">
    <source>
        <dbReference type="Proteomes" id="UP000485058"/>
    </source>
</evidence>
<evidence type="ECO:0000313" key="1">
    <source>
        <dbReference type="EMBL" id="GFH19112.1"/>
    </source>
</evidence>
<dbReference type="EMBL" id="BLLF01001408">
    <property type="protein sequence ID" value="GFH19112.1"/>
    <property type="molecule type" value="Genomic_DNA"/>
</dbReference>
<organism evidence="1 2">
    <name type="scientific">Haematococcus lacustris</name>
    <name type="common">Green alga</name>
    <name type="synonym">Haematococcus pluvialis</name>
    <dbReference type="NCBI Taxonomy" id="44745"/>
    <lineage>
        <taxon>Eukaryota</taxon>
        <taxon>Viridiplantae</taxon>
        <taxon>Chlorophyta</taxon>
        <taxon>core chlorophytes</taxon>
        <taxon>Chlorophyceae</taxon>
        <taxon>CS clade</taxon>
        <taxon>Chlamydomonadales</taxon>
        <taxon>Haematococcaceae</taxon>
        <taxon>Haematococcus</taxon>
    </lineage>
</organism>
<proteinExistence type="predicted"/>
<sequence length="139" mass="15164">MALATKPAARTTLKPWTAARPPSLLACRSASSPGAPAAIRIRAATESDLPFIQRTIFSEWRRGIGSRLVAALLARVSPGDRVVLTTLAETQPFYQRCSFCVMPPHEVPRYLTLEMAVGNMLAPLVRPGQQLVAMHWTSP</sequence>
<dbReference type="SUPFAM" id="SSF55729">
    <property type="entry name" value="Acyl-CoA N-acyltransferases (Nat)"/>
    <property type="match status" value="1"/>
</dbReference>
<dbReference type="Gene3D" id="3.40.630.30">
    <property type="match status" value="1"/>
</dbReference>
<protein>
    <submittedName>
        <fullName evidence="1">N-acetyltransferase domain-containing protein</fullName>
    </submittedName>
</protein>
<dbReference type="AlphaFoldDB" id="A0A699ZT32"/>
<name>A0A699ZT32_HAELA</name>
<dbReference type="Proteomes" id="UP000485058">
    <property type="component" value="Unassembled WGS sequence"/>
</dbReference>
<dbReference type="GO" id="GO:0016740">
    <property type="term" value="F:transferase activity"/>
    <property type="evidence" value="ECO:0007669"/>
    <property type="project" value="UniProtKB-KW"/>
</dbReference>